<dbReference type="Proteomes" id="UP000559027">
    <property type="component" value="Unassembled WGS sequence"/>
</dbReference>
<proteinExistence type="predicted"/>
<accession>A0A8H5G2C6</accession>
<gene>
    <name evidence="2" type="ORF">D9756_006544</name>
</gene>
<evidence type="ECO:0000313" key="2">
    <source>
        <dbReference type="EMBL" id="KAF5357086.1"/>
    </source>
</evidence>
<protein>
    <submittedName>
        <fullName evidence="2">Uncharacterized protein</fullName>
    </submittedName>
</protein>
<dbReference type="EMBL" id="JAACJO010000006">
    <property type="protein sequence ID" value="KAF5357086.1"/>
    <property type="molecule type" value="Genomic_DNA"/>
</dbReference>
<comment type="caution">
    <text evidence="2">The sequence shown here is derived from an EMBL/GenBank/DDBJ whole genome shotgun (WGS) entry which is preliminary data.</text>
</comment>
<feature type="region of interest" description="Disordered" evidence="1">
    <location>
        <begin position="1"/>
        <end position="28"/>
    </location>
</feature>
<sequence>MFSRRHPTSGASACSSGQRRRARRASGNFTPLVSRLAAKHKMMVSHRRIPLSVINTASKAVTSSGTALTSEPAMSPPASTTVSDEYIREKLPLFQDSMLAGLRDVRLATQLQRSGFLPKELQIIANDYLSGIPPTHMLAVHASRSESNASSKTKVTLFPTHEIVLSAHCANLPKLPESSCPSVIPVVPLALPSPAMYPYLQNYLYTKNVTALENFLLPVSHAPTHVTGLMRRLLAVHGLWGNACALGVIDAPFYSMIERVWASLHQCLSAAHASTASA</sequence>
<dbReference type="AlphaFoldDB" id="A0A8H5G2C6"/>
<keyword evidence="3" id="KW-1185">Reference proteome</keyword>
<dbReference type="OrthoDB" id="2570975at2759"/>
<evidence type="ECO:0000256" key="1">
    <source>
        <dbReference type="SAM" id="MobiDB-lite"/>
    </source>
</evidence>
<organism evidence="2 3">
    <name type="scientific">Leucocoprinus leucothites</name>
    <dbReference type="NCBI Taxonomy" id="201217"/>
    <lineage>
        <taxon>Eukaryota</taxon>
        <taxon>Fungi</taxon>
        <taxon>Dikarya</taxon>
        <taxon>Basidiomycota</taxon>
        <taxon>Agaricomycotina</taxon>
        <taxon>Agaricomycetes</taxon>
        <taxon>Agaricomycetidae</taxon>
        <taxon>Agaricales</taxon>
        <taxon>Agaricineae</taxon>
        <taxon>Agaricaceae</taxon>
        <taxon>Leucocoprinus</taxon>
    </lineage>
</organism>
<name>A0A8H5G2C6_9AGAR</name>
<reference evidence="2 3" key="1">
    <citation type="journal article" date="2020" name="ISME J.">
        <title>Uncovering the hidden diversity of litter-decomposition mechanisms in mushroom-forming fungi.</title>
        <authorList>
            <person name="Floudas D."/>
            <person name="Bentzer J."/>
            <person name="Ahren D."/>
            <person name="Johansson T."/>
            <person name="Persson P."/>
            <person name="Tunlid A."/>
        </authorList>
    </citation>
    <scope>NUCLEOTIDE SEQUENCE [LARGE SCALE GENOMIC DNA]</scope>
    <source>
        <strain evidence="2 3">CBS 146.42</strain>
    </source>
</reference>
<evidence type="ECO:0000313" key="3">
    <source>
        <dbReference type="Proteomes" id="UP000559027"/>
    </source>
</evidence>